<organism evidence="1 2">
    <name type="scientific">Jilunia laotingensis</name>
    <dbReference type="NCBI Taxonomy" id="2763675"/>
    <lineage>
        <taxon>Bacteria</taxon>
        <taxon>Pseudomonadati</taxon>
        <taxon>Bacteroidota</taxon>
        <taxon>Bacteroidia</taxon>
        <taxon>Bacteroidales</taxon>
        <taxon>Bacteroidaceae</taxon>
        <taxon>Jilunia</taxon>
    </lineage>
</organism>
<sequence length="219" mass="24599">MKKIIFSLIALFSFSLSCHPQSYTEIKKTKKAKTTSISLDPHLQSRRTLRGYRGFIDAGYAFDISGHKYSKSTIIRDEASDLPDSEYVNSNYFEISTSHGFQFNNFFFLGGGVGLDYYTGREAFCVPIFVNFRANFMNKKVTPFVDVKLGCAVGDLIGVHYSLALGARIATSKKTAVHLSLELAVQDSDELLLEDDDDWLFDAKPYLFTTLGLKVGFEF</sequence>
<reference evidence="1" key="1">
    <citation type="submission" date="2020-08" db="EMBL/GenBank/DDBJ databases">
        <title>Genome public.</title>
        <authorList>
            <person name="Liu C."/>
            <person name="Sun Q."/>
        </authorList>
    </citation>
    <scope>NUCLEOTIDE SEQUENCE</scope>
    <source>
        <strain evidence="1">N12</strain>
    </source>
</reference>
<proteinExistence type="predicted"/>
<dbReference type="EMBL" id="JACRTF010000001">
    <property type="protein sequence ID" value="MBC8593324.1"/>
    <property type="molecule type" value="Genomic_DNA"/>
</dbReference>
<protein>
    <submittedName>
        <fullName evidence="1">Uncharacterized protein</fullName>
    </submittedName>
</protein>
<comment type="caution">
    <text evidence="1">The sequence shown here is derived from an EMBL/GenBank/DDBJ whole genome shotgun (WGS) entry which is preliminary data.</text>
</comment>
<name>A0A926IPI4_9BACT</name>
<keyword evidence="2" id="KW-1185">Reference proteome</keyword>
<evidence type="ECO:0000313" key="2">
    <source>
        <dbReference type="Proteomes" id="UP000651085"/>
    </source>
</evidence>
<dbReference type="PROSITE" id="PS51257">
    <property type="entry name" value="PROKAR_LIPOPROTEIN"/>
    <property type="match status" value="1"/>
</dbReference>
<gene>
    <name evidence="1" type="ORF">H8744_08720</name>
</gene>
<dbReference type="Proteomes" id="UP000651085">
    <property type="component" value="Unassembled WGS sequence"/>
</dbReference>
<evidence type="ECO:0000313" key="1">
    <source>
        <dbReference type="EMBL" id="MBC8593324.1"/>
    </source>
</evidence>
<dbReference type="AlphaFoldDB" id="A0A926IPI4"/>
<accession>A0A926IPI4</accession>
<dbReference type="RefSeq" id="WP_262434467.1">
    <property type="nucleotide sequence ID" value="NZ_JACRTF010000001.1"/>
</dbReference>